<keyword evidence="2" id="KW-1185">Reference proteome</keyword>
<proteinExistence type="predicted"/>
<evidence type="ECO:0000313" key="2">
    <source>
        <dbReference type="Proteomes" id="UP000663908"/>
    </source>
</evidence>
<dbReference type="RefSeq" id="WP_208036326.1">
    <property type="nucleotide sequence ID" value="NZ_CP071839.1"/>
</dbReference>
<reference evidence="1 2" key="1">
    <citation type="submission" date="2021-03" db="EMBL/GenBank/DDBJ databases">
        <title>Complete genome sequence of Streptomyces cyanogenus S136, producer of anticancer angucycline landomycin A.</title>
        <authorList>
            <person name="Hrab P."/>
            <person name="Ruckert C."/>
            <person name="Busche T."/>
            <person name="Ostash I."/>
            <person name="Kalinowski J."/>
            <person name="Fedorenko V."/>
            <person name="Yushchuk O."/>
            <person name="Ostash B."/>
        </authorList>
    </citation>
    <scope>NUCLEOTIDE SEQUENCE [LARGE SCALE GENOMIC DNA]</scope>
    <source>
        <strain evidence="1 2">S136</strain>
    </source>
</reference>
<accession>A0ABX7U277</accession>
<name>A0ABX7U277_STRCY</name>
<dbReference type="EMBL" id="CP071839">
    <property type="protein sequence ID" value="QTE03136.1"/>
    <property type="molecule type" value="Genomic_DNA"/>
</dbReference>
<gene>
    <name evidence="1" type="ORF">S1361_37720</name>
</gene>
<sequence>MAWSVTQAGAASHVKYLADIIGTPCTVFDGWTDDLDIDGIHVFARSLSPEQAGTDRPLTPCRCRFRCLTILRPATHCRSCLQHS</sequence>
<organism evidence="1 2">
    <name type="scientific">Streptomyces cyanogenus</name>
    <dbReference type="NCBI Taxonomy" id="80860"/>
    <lineage>
        <taxon>Bacteria</taxon>
        <taxon>Bacillati</taxon>
        <taxon>Actinomycetota</taxon>
        <taxon>Actinomycetes</taxon>
        <taxon>Kitasatosporales</taxon>
        <taxon>Streptomycetaceae</taxon>
        <taxon>Streptomyces</taxon>
    </lineage>
</organism>
<evidence type="ECO:0000313" key="1">
    <source>
        <dbReference type="EMBL" id="QTE03136.1"/>
    </source>
</evidence>
<protein>
    <submittedName>
        <fullName evidence="1">Uncharacterized protein</fullName>
    </submittedName>
</protein>
<dbReference type="Proteomes" id="UP000663908">
    <property type="component" value="Chromosome"/>
</dbReference>